<keyword evidence="17" id="KW-1133">Transmembrane helix</keyword>
<keyword evidence="12 17" id="KW-0472">Membrane</keyword>
<evidence type="ECO:0000256" key="5">
    <source>
        <dbReference type="ARBA" id="ARBA00022645"/>
    </source>
</evidence>
<evidence type="ECO:0000256" key="11">
    <source>
        <dbReference type="ARBA" id="ARBA00022984"/>
    </source>
</evidence>
<keyword evidence="4" id="KW-1003">Cell membrane</keyword>
<feature type="transmembrane region" description="Helical" evidence="17">
    <location>
        <begin position="47"/>
        <end position="75"/>
    </location>
</feature>
<dbReference type="SUPFAM" id="SSF53955">
    <property type="entry name" value="Lysozyme-like"/>
    <property type="match status" value="1"/>
</dbReference>
<keyword evidence="14" id="KW-0961">Cell wall biogenesis/degradation</keyword>
<evidence type="ECO:0000256" key="17">
    <source>
        <dbReference type="SAM" id="Phobius"/>
    </source>
</evidence>
<evidence type="ECO:0000313" key="21">
    <source>
        <dbReference type="Proteomes" id="UP000034507"/>
    </source>
</evidence>
<evidence type="ECO:0000256" key="13">
    <source>
        <dbReference type="ARBA" id="ARBA00023268"/>
    </source>
</evidence>
<proteinExistence type="inferred from homology"/>
<dbReference type="PATRIC" id="fig|1619119.3.peg.320"/>
<evidence type="ECO:0000259" key="18">
    <source>
        <dbReference type="Pfam" id="PF00905"/>
    </source>
</evidence>
<dbReference type="Proteomes" id="UP000034507">
    <property type="component" value="Unassembled WGS sequence"/>
</dbReference>
<dbReference type="InterPro" id="IPR036950">
    <property type="entry name" value="PBP_transglycosylase"/>
</dbReference>
<feature type="domain" description="Glycosyl transferase family 51" evidence="19">
    <location>
        <begin position="102"/>
        <end position="276"/>
    </location>
</feature>
<dbReference type="Gene3D" id="3.40.710.10">
    <property type="entry name" value="DD-peptidase/beta-lactamase superfamily"/>
    <property type="match status" value="1"/>
</dbReference>
<dbReference type="InterPro" id="IPR013783">
    <property type="entry name" value="Ig-like_fold"/>
</dbReference>
<evidence type="ECO:0000256" key="12">
    <source>
        <dbReference type="ARBA" id="ARBA00023136"/>
    </source>
</evidence>
<dbReference type="GO" id="GO:0008955">
    <property type="term" value="F:peptidoglycan glycosyltransferase activity"/>
    <property type="evidence" value="ECO:0007669"/>
    <property type="project" value="UniProtKB-EC"/>
</dbReference>
<feature type="domain" description="Penicillin-binding protein transpeptidase" evidence="18">
    <location>
        <begin position="373"/>
        <end position="651"/>
    </location>
</feature>
<dbReference type="GO" id="GO:0008658">
    <property type="term" value="F:penicillin binding"/>
    <property type="evidence" value="ECO:0007669"/>
    <property type="project" value="InterPro"/>
</dbReference>
<keyword evidence="7" id="KW-0328">Glycosyltransferase</keyword>
<dbReference type="InterPro" id="IPR001264">
    <property type="entry name" value="Glyco_trans_51"/>
</dbReference>
<dbReference type="InterPro" id="IPR050396">
    <property type="entry name" value="Glycosyltr_51/Transpeptidase"/>
</dbReference>
<evidence type="ECO:0000256" key="10">
    <source>
        <dbReference type="ARBA" id="ARBA00022960"/>
    </source>
</evidence>
<dbReference type="PANTHER" id="PTHR32282">
    <property type="entry name" value="BINDING PROTEIN TRANSPEPTIDASE, PUTATIVE-RELATED"/>
    <property type="match status" value="1"/>
</dbReference>
<evidence type="ECO:0000256" key="6">
    <source>
        <dbReference type="ARBA" id="ARBA00022670"/>
    </source>
</evidence>
<dbReference type="AlphaFoldDB" id="A0A0G0X7D2"/>
<dbReference type="Gene3D" id="1.10.3810.10">
    <property type="entry name" value="Biosynthetic peptidoglycan transglycosylase-like"/>
    <property type="match status" value="1"/>
</dbReference>
<dbReference type="InterPro" id="IPR023346">
    <property type="entry name" value="Lysozyme-like_dom_sf"/>
</dbReference>
<protein>
    <submittedName>
        <fullName evidence="20">Penicillin-binding protein</fullName>
    </submittedName>
</protein>
<comment type="catalytic activity">
    <reaction evidence="15">
        <text>Preferential cleavage: (Ac)2-L-Lys-D-Ala-|-D-Ala. Also transpeptidation of peptidyl-alanyl moieties that are N-acyl substituents of D-alanine.</text>
        <dbReference type="EC" id="3.4.16.4"/>
    </reaction>
</comment>
<evidence type="ECO:0000256" key="14">
    <source>
        <dbReference type="ARBA" id="ARBA00023316"/>
    </source>
</evidence>
<comment type="similarity">
    <text evidence="3">In the N-terminal section; belongs to the glycosyltransferase 51 family.</text>
</comment>
<accession>A0A0G0X7D2</accession>
<dbReference type="Pfam" id="PF17957">
    <property type="entry name" value="Big_7"/>
    <property type="match status" value="1"/>
</dbReference>
<keyword evidence="8" id="KW-0808">Transferase</keyword>
<organism evidence="20 21">
    <name type="scientific">candidate division WWE3 bacterium GW2011_GWC1_41_7</name>
    <dbReference type="NCBI Taxonomy" id="1619119"/>
    <lineage>
        <taxon>Bacteria</taxon>
        <taxon>Katanobacteria</taxon>
    </lineage>
</organism>
<evidence type="ECO:0000256" key="15">
    <source>
        <dbReference type="ARBA" id="ARBA00034000"/>
    </source>
</evidence>
<comment type="subcellular location">
    <subcellularLocation>
        <location evidence="1">Cell membrane</location>
    </subcellularLocation>
</comment>
<evidence type="ECO:0000313" key="20">
    <source>
        <dbReference type="EMBL" id="KKS20979.1"/>
    </source>
</evidence>
<evidence type="ECO:0000256" key="7">
    <source>
        <dbReference type="ARBA" id="ARBA00022676"/>
    </source>
</evidence>
<evidence type="ECO:0000256" key="9">
    <source>
        <dbReference type="ARBA" id="ARBA00022801"/>
    </source>
</evidence>
<dbReference type="FunFam" id="1.10.3810.10:FF:000001">
    <property type="entry name" value="Penicillin-binding protein 1A"/>
    <property type="match status" value="1"/>
</dbReference>
<dbReference type="GO" id="GO:0030288">
    <property type="term" value="C:outer membrane-bounded periplasmic space"/>
    <property type="evidence" value="ECO:0007669"/>
    <property type="project" value="TreeGrafter"/>
</dbReference>
<evidence type="ECO:0000256" key="8">
    <source>
        <dbReference type="ARBA" id="ARBA00022679"/>
    </source>
</evidence>
<dbReference type="GO" id="GO:0008360">
    <property type="term" value="P:regulation of cell shape"/>
    <property type="evidence" value="ECO:0007669"/>
    <property type="project" value="UniProtKB-KW"/>
</dbReference>
<dbReference type="GO" id="GO:0005886">
    <property type="term" value="C:plasma membrane"/>
    <property type="evidence" value="ECO:0007669"/>
    <property type="project" value="UniProtKB-SubCell"/>
</dbReference>
<keyword evidence="6" id="KW-0645">Protease</keyword>
<evidence type="ECO:0000256" key="2">
    <source>
        <dbReference type="ARBA" id="ARBA00007090"/>
    </source>
</evidence>
<keyword evidence="17" id="KW-0812">Transmembrane</keyword>
<name>A0A0G0X7D2_UNCKA</name>
<keyword evidence="9" id="KW-0378">Hydrolase</keyword>
<gene>
    <name evidence="20" type="ORF">UU77_C0010G0003</name>
</gene>
<keyword evidence="13" id="KW-0511">Multifunctional enzyme</keyword>
<dbReference type="GO" id="GO:0009252">
    <property type="term" value="P:peptidoglycan biosynthetic process"/>
    <property type="evidence" value="ECO:0007669"/>
    <property type="project" value="UniProtKB-KW"/>
</dbReference>
<dbReference type="GO" id="GO:0009002">
    <property type="term" value="F:serine-type D-Ala-D-Ala carboxypeptidase activity"/>
    <property type="evidence" value="ECO:0007669"/>
    <property type="project" value="UniProtKB-EC"/>
</dbReference>
<dbReference type="Gene3D" id="2.60.40.10">
    <property type="entry name" value="Immunoglobulins"/>
    <property type="match status" value="1"/>
</dbReference>
<dbReference type="GO" id="GO:0006508">
    <property type="term" value="P:proteolysis"/>
    <property type="evidence" value="ECO:0007669"/>
    <property type="project" value="UniProtKB-KW"/>
</dbReference>
<evidence type="ECO:0000256" key="4">
    <source>
        <dbReference type="ARBA" id="ARBA00022475"/>
    </source>
</evidence>
<dbReference type="EMBL" id="LCBX01000010">
    <property type="protein sequence ID" value="KKS20979.1"/>
    <property type="molecule type" value="Genomic_DNA"/>
</dbReference>
<dbReference type="Pfam" id="PF00905">
    <property type="entry name" value="Transpeptidase"/>
    <property type="match status" value="1"/>
</dbReference>
<evidence type="ECO:0000256" key="1">
    <source>
        <dbReference type="ARBA" id="ARBA00004236"/>
    </source>
</evidence>
<dbReference type="SUPFAM" id="SSF56601">
    <property type="entry name" value="beta-lactamase/transpeptidase-like"/>
    <property type="match status" value="1"/>
</dbReference>
<comment type="caution">
    <text evidence="20">The sequence shown here is derived from an EMBL/GenBank/DDBJ whole genome shotgun (WGS) entry which is preliminary data.</text>
</comment>
<sequence length="893" mass="99425">MRFNLPYDFTRFKGYKAKLGQNYKKPRYGNSKKTSGGRPGTGRSKKLLILTYLATFMFVGMVAGTLGLFLLFIVFSADLPNPYALLERSTELSTKLYDRNGTPIFEVYGEKNRQLVTLDNVSPNILHATLSTEDSNFYQHQGFDIKGMLRAFRNTTTGEGLQGGSTLTQQVVKNALLTQDRTLSRKVKELILSLQLENKYSKDDILQMYLNETPYGGQNYGIMTASKAYFNKDPKDLTVGEAAYLAGLPQRPSYYSHYGSNPEAGIERKNYVLYLMNERGWISSDGKRHFLNDEEYEMAKAEELAFQSVAVPFKAPHYVFYVKQQLAEKFGDEAVEQGGLQVTTSLDLELQDSAQKIVQEEVDKAAGMNVWNGGMVALDPKTGQILAMVGSKGYFLKSAPEGCTSGITGEGSCLFEPNLNVIIASRQPGSAIKPITYATMLSKGYTAAFPLLDVPSSFQGSAPDKPYIPENYDGRFRGPMSVRKSLGNSLNIPAVKALKIVGVDSMIDQAEKMGITTLKDRDRYGLALTLGGGETKLIELTDAFATFANGGMYKEPVAILEVKDSNGRVLYKWRDNGGTRAVSEEVAYLISDILSDDGARSEVFGFGSLLNIPGHQVAVKTGTTDDKRDNYAIGYTKNIAVGTWVGNNNNDKMNPNVASGITGATPIWNRFMRSYLQDKPDDRFTPTANLQKWEVDALTGMQPFDEFSRRAEWFVKGTQPTARSTWYEQIEICKKDGKIANDSCKSAGETEVKTFVRIQAELPEWQSDVDKWIYENYREDDKYFPPTTVSHLKFNDDGDVEDDDKVYVEVVGYKDGDKVGYSFRLSVEVSAANDISEVRIYDNGNQVTADKTYPYGYNFTYTSADAGEHEFSIVAEDKKGNEGKKDIKLKIGY</sequence>
<dbReference type="InterPro" id="IPR012338">
    <property type="entry name" value="Beta-lactam/transpept-like"/>
</dbReference>
<keyword evidence="10" id="KW-0133">Cell shape</keyword>
<dbReference type="InterPro" id="IPR001460">
    <property type="entry name" value="PCN-bd_Tpept"/>
</dbReference>
<keyword evidence="11" id="KW-0573">Peptidoglycan synthesis</keyword>
<comment type="similarity">
    <text evidence="2">In the C-terminal section; belongs to the transpeptidase family.</text>
</comment>
<dbReference type="GO" id="GO:0071555">
    <property type="term" value="P:cell wall organization"/>
    <property type="evidence" value="ECO:0007669"/>
    <property type="project" value="UniProtKB-KW"/>
</dbReference>
<dbReference type="PANTHER" id="PTHR32282:SF11">
    <property type="entry name" value="PENICILLIN-BINDING PROTEIN 1B"/>
    <property type="match status" value="1"/>
</dbReference>
<evidence type="ECO:0000259" key="19">
    <source>
        <dbReference type="Pfam" id="PF00912"/>
    </source>
</evidence>
<dbReference type="Pfam" id="PF00912">
    <property type="entry name" value="Transgly"/>
    <property type="match status" value="1"/>
</dbReference>
<reference evidence="20 21" key="1">
    <citation type="journal article" date="2015" name="Nature">
        <title>rRNA introns, odd ribosomes, and small enigmatic genomes across a large radiation of phyla.</title>
        <authorList>
            <person name="Brown C.T."/>
            <person name="Hug L.A."/>
            <person name="Thomas B.C."/>
            <person name="Sharon I."/>
            <person name="Castelle C.J."/>
            <person name="Singh A."/>
            <person name="Wilkins M.J."/>
            <person name="Williams K.H."/>
            <person name="Banfield J.F."/>
        </authorList>
    </citation>
    <scope>NUCLEOTIDE SEQUENCE [LARGE SCALE GENOMIC DNA]</scope>
</reference>
<keyword evidence="5" id="KW-0121">Carboxypeptidase</keyword>
<evidence type="ECO:0000256" key="16">
    <source>
        <dbReference type="ARBA" id="ARBA00049902"/>
    </source>
</evidence>
<evidence type="ECO:0000256" key="3">
    <source>
        <dbReference type="ARBA" id="ARBA00007739"/>
    </source>
</evidence>
<comment type="catalytic activity">
    <reaction evidence="16">
        <text>[GlcNAc-(1-&gt;4)-Mur2Ac(oyl-L-Ala-gamma-D-Glu-L-Lys-D-Ala-D-Ala)](n)-di-trans,octa-cis-undecaprenyl diphosphate + beta-D-GlcNAc-(1-&gt;4)-Mur2Ac(oyl-L-Ala-gamma-D-Glu-L-Lys-D-Ala-D-Ala)-di-trans,octa-cis-undecaprenyl diphosphate = [GlcNAc-(1-&gt;4)-Mur2Ac(oyl-L-Ala-gamma-D-Glu-L-Lys-D-Ala-D-Ala)](n+1)-di-trans,octa-cis-undecaprenyl diphosphate + di-trans,octa-cis-undecaprenyl diphosphate + H(+)</text>
        <dbReference type="Rhea" id="RHEA:23708"/>
        <dbReference type="Rhea" id="RHEA-COMP:9602"/>
        <dbReference type="Rhea" id="RHEA-COMP:9603"/>
        <dbReference type="ChEBI" id="CHEBI:15378"/>
        <dbReference type="ChEBI" id="CHEBI:58405"/>
        <dbReference type="ChEBI" id="CHEBI:60033"/>
        <dbReference type="ChEBI" id="CHEBI:78435"/>
        <dbReference type="EC" id="2.4.99.28"/>
    </reaction>
</comment>